<dbReference type="EMBL" id="BSRA01000002">
    <property type="protein sequence ID" value="GLV12882.1"/>
    <property type="molecule type" value="Genomic_DNA"/>
</dbReference>
<evidence type="ECO:0000313" key="3">
    <source>
        <dbReference type="Proteomes" id="UP000182589"/>
    </source>
</evidence>
<dbReference type="EMBL" id="FNOJ01000001">
    <property type="protein sequence ID" value="SDW00507.1"/>
    <property type="molecule type" value="Genomic_DNA"/>
</dbReference>
<keyword evidence="3" id="KW-1185">Reference proteome</keyword>
<reference evidence="1" key="3">
    <citation type="submission" date="2023-02" db="EMBL/GenBank/DDBJ databases">
        <title>Proposal of a novel subspecies: Alicyclobacillus hesperidum subspecies aegle.</title>
        <authorList>
            <person name="Goto K."/>
            <person name="Fujii T."/>
            <person name="Yasui K."/>
            <person name="Mochida K."/>
            <person name="Kato-Tanaka Y."/>
            <person name="Morohoshi S."/>
            <person name="An S.Y."/>
            <person name="Kasai H."/>
            <person name="Yokota A."/>
        </authorList>
    </citation>
    <scope>NUCLEOTIDE SEQUENCE</scope>
    <source>
        <strain evidence="1">DSM 12766</strain>
    </source>
</reference>
<sequence length="42" mass="4998">MRDSILYLLLAAAFALYLTWRLSSSLRQTLRQRGKLRKEQET</sequence>
<dbReference type="RefSeq" id="WP_269744850.1">
    <property type="nucleotide sequence ID" value="NZ_BSRA01000002.1"/>
</dbReference>
<reference evidence="3" key="2">
    <citation type="submission" date="2016-10" db="EMBL/GenBank/DDBJ databases">
        <authorList>
            <person name="Varghese N."/>
        </authorList>
    </citation>
    <scope>NUCLEOTIDE SEQUENCE [LARGE SCALE GENOMIC DNA]</scope>
    <source>
        <strain evidence="3">DSM 12489</strain>
    </source>
</reference>
<dbReference type="Proteomes" id="UP000182589">
    <property type="component" value="Unassembled WGS sequence"/>
</dbReference>
<dbReference type="Proteomes" id="UP001157137">
    <property type="component" value="Unassembled WGS sequence"/>
</dbReference>
<evidence type="ECO:0000313" key="1">
    <source>
        <dbReference type="EMBL" id="GLV12882.1"/>
    </source>
</evidence>
<dbReference type="AlphaFoldDB" id="A0A1H2Q079"/>
<name>A0A1H2Q079_9BACL</name>
<evidence type="ECO:0000313" key="2">
    <source>
        <dbReference type="EMBL" id="SDW00507.1"/>
    </source>
</evidence>
<protein>
    <submittedName>
        <fullName evidence="2">Uncharacterized protein</fullName>
    </submittedName>
</protein>
<accession>A0A1H2Q079</accession>
<reference evidence="2" key="1">
    <citation type="submission" date="2016-10" db="EMBL/GenBank/DDBJ databases">
        <authorList>
            <person name="de Groot N.N."/>
        </authorList>
    </citation>
    <scope>NUCLEOTIDE SEQUENCE [LARGE SCALE GENOMIC DNA]</scope>
    <source>
        <strain evidence="2">DSM 12489</strain>
    </source>
</reference>
<organism evidence="2 3">
    <name type="scientific">Alicyclobacillus hesperidum</name>
    <dbReference type="NCBI Taxonomy" id="89784"/>
    <lineage>
        <taxon>Bacteria</taxon>
        <taxon>Bacillati</taxon>
        <taxon>Bacillota</taxon>
        <taxon>Bacilli</taxon>
        <taxon>Bacillales</taxon>
        <taxon>Alicyclobacillaceae</taxon>
        <taxon>Alicyclobacillus</taxon>
    </lineage>
</organism>
<gene>
    <name evidence="1" type="ORF">Heshes_05660</name>
    <name evidence="2" type="ORF">SAMN04489725_1018</name>
</gene>
<proteinExistence type="predicted"/>